<dbReference type="EC" id="2.8.2.-" evidence="9"/>
<dbReference type="GO" id="GO:0016051">
    <property type="term" value="P:carbohydrate biosynthetic process"/>
    <property type="evidence" value="ECO:0007669"/>
    <property type="project" value="InterPro"/>
</dbReference>
<dbReference type="GO" id="GO:0000139">
    <property type="term" value="C:Golgi membrane"/>
    <property type="evidence" value="ECO:0007669"/>
    <property type="project" value="UniProtKB-SubCell"/>
</dbReference>
<evidence type="ECO:0000256" key="2">
    <source>
        <dbReference type="ARBA" id="ARBA00006339"/>
    </source>
</evidence>
<keyword evidence="9" id="KW-0119">Carbohydrate metabolism</keyword>
<evidence type="ECO:0000256" key="4">
    <source>
        <dbReference type="ARBA" id="ARBA00022692"/>
    </source>
</evidence>
<keyword evidence="8 9" id="KW-0325">Glycoprotein</keyword>
<keyword evidence="9" id="KW-0735">Signal-anchor</keyword>
<dbReference type="EMBL" id="JBAMIC010004070">
    <property type="protein sequence ID" value="KAK7088001.1"/>
    <property type="molecule type" value="Genomic_DNA"/>
</dbReference>
<evidence type="ECO:0000256" key="1">
    <source>
        <dbReference type="ARBA" id="ARBA00004323"/>
    </source>
</evidence>
<sequence>MTSPSPSRCTMHCPRSPTHTGLPSIECATPASISLAYPLPLFKCADDITFAESLHYALSTEPNAHWAPQHRVCNPCIFRPTYLGQLETFSRDSNFILNSAGLGDLIQDQKDHESHVQDELQLLTAYHYQLWKERPKLHACLDKVGLARRLWAAFQLNGYIPLDSPFPAQMMTSQMRDVTWQEAQERVTKQVMEAHAGSALDNSKWSAFRRKVMVAAYRSVPRDMLFGIQETFKLDFQLSQYDTQPNDIFKE</sequence>
<protein>
    <recommendedName>
        <fullName evidence="9">Carbohydrate sulfotransferase</fullName>
        <ecNumber evidence="9">2.8.2.-</ecNumber>
    </recommendedName>
</protein>
<evidence type="ECO:0000256" key="9">
    <source>
        <dbReference type="RuleBase" id="RU364020"/>
    </source>
</evidence>
<evidence type="ECO:0000256" key="8">
    <source>
        <dbReference type="ARBA" id="ARBA00023180"/>
    </source>
</evidence>
<evidence type="ECO:0000256" key="7">
    <source>
        <dbReference type="ARBA" id="ARBA00023136"/>
    </source>
</evidence>
<dbReference type="PANTHER" id="PTHR12137">
    <property type="entry name" value="CARBOHYDRATE SULFOTRANSFERASE"/>
    <property type="match status" value="1"/>
</dbReference>
<name>A0AAN9AJ98_9CAEN</name>
<proteinExistence type="inferred from homology"/>
<dbReference type="AlphaFoldDB" id="A0AAN9AJ98"/>
<comment type="similarity">
    <text evidence="2 9">Belongs to the sulfotransferase 2 family.</text>
</comment>
<dbReference type="Proteomes" id="UP001374579">
    <property type="component" value="Unassembled WGS sequence"/>
</dbReference>
<reference evidence="11 12" key="1">
    <citation type="submission" date="2024-02" db="EMBL/GenBank/DDBJ databases">
        <title>Chromosome-scale genome assembly of the rough periwinkle Littorina saxatilis.</title>
        <authorList>
            <person name="De Jode A."/>
            <person name="Faria R."/>
            <person name="Formenti G."/>
            <person name="Sims Y."/>
            <person name="Smith T.P."/>
            <person name="Tracey A."/>
            <person name="Wood J.M.D."/>
            <person name="Zagrodzka Z.B."/>
            <person name="Johannesson K."/>
            <person name="Butlin R.K."/>
            <person name="Leder E.H."/>
        </authorList>
    </citation>
    <scope>NUCLEOTIDE SEQUENCE [LARGE SCALE GENOMIC DNA]</scope>
    <source>
        <strain evidence="11">Snail1</strain>
        <tissue evidence="11">Muscle</tissue>
    </source>
</reference>
<comment type="subcellular location">
    <subcellularLocation>
        <location evidence="1 9">Golgi apparatus membrane</location>
        <topology evidence="1 9">Single-pass type II membrane protein</topology>
    </subcellularLocation>
</comment>
<keyword evidence="4" id="KW-0812">Transmembrane</keyword>
<evidence type="ECO:0000256" key="10">
    <source>
        <dbReference type="SAM" id="MobiDB-lite"/>
    </source>
</evidence>
<dbReference type="Pfam" id="PF03567">
    <property type="entry name" value="Sulfotransfer_2"/>
    <property type="match status" value="1"/>
</dbReference>
<accession>A0AAN9AJ98</accession>
<dbReference type="InterPro" id="IPR005331">
    <property type="entry name" value="Sulfotransferase"/>
</dbReference>
<organism evidence="11 12">
    <name type="scientific">Littorina saxatilis</name>
    <dbReference type="NCBI Taxonomy" id="31220"/>
    <lineage>
        <taxon>Eukaryota</taxon>
        <taxon>Metazoa</taxon>
        <taxon>Spiralia</taxon>
        <taxon>Lophotrochozoa</taxon>
        <taxon>Mollusca</taxon>
        <taxon>Gastropoda</taxon>
        <taxon>Caenogastropoda</taxon>
        <taxon>Littorinimorpha</taxon>
        <taxon>Littorinoidea</taxon>
        <taxon>Littorinidae</taxon>
        <taxon>Littorina</taxon>
    </lineage>
</organism>
<keyword evidence="3 9" id="KW-0808">Transferase</keyword>
<evidence type="ECO:0000313" key="11">
    <source>
        <dbReference type="EMBL" id="KAK7088001.1"/>
    </source>
</evidence>
<evidence type="ECO:0000256" key="3">
    <source>
        <dbReference type="ARBA" id="ARBA00022679"/>
    </source>
</evidence>
<keyword evidence="7" id="KW-0472">Membrane</keyword>
<dbReference type="GO" id="GO:0008146">
    <property type="term" value="F:sulfotransferase activity"/>
    <property type="evidence" value="ECO:0007669"/>
    <property type="project" value="InterPro"/>
</dbReference>
<keyword evidence="5" id="KW-1133">Transmembrane helix</keyword>
<evidence type="ECO:0000256" key="5">
    <source>
        <dbReference type="ARBA" id="ARBA00022989"/>
    </source>
</evidence>
<comment type="caution">
    <text evidence="11">The sequence shown here is derived from an EMBL/GenBank/DDBJ whole genome shotgun (WGS) entry which is preliminary data.</text>
</comment>
<feature type="region of interest" description="Disordered" evidence="10">
    <location>
        <begin position="1"/>
        <end position="20"/>
    </location>
</feature>
<evidence type="ECO:0000256" key="6">
    <source>
        <dbReference type="ARBA" id="ARBA00023034"/>
    </source>
</evidence>
<gene>
    <name evidence="11" type="ORF">V1264_021981</name>
</gene>
<keyword evidence="6 9" id="KW-0333">Golgi apparatus</keyword>
<dbReference type="InterPro" id="IPR018011">
    <property type="entry name" value="Carb_sulfotrans_8-10"/>
</dbReference>
<dbReference type="PANTHER" id="PTHR12137:SF54">
    <property type="entry name" value="CARBOHYDRATE SULFOTRANSFERASE"/>
    <property type="match status" value="1"/>
</dbReference>
<keyword evidence="12" id="KW-1185">Reference proteome</keyword>
<evidence type="ECO:0000313" key="12">
    <source>
        <dbReference type="Proteomes" id="UP001374579"/>
    </source>
</evidence>